<evidence type="ECO:0000256" key="1">
    <source>
        <dbReference type="SAM" id="SignalP"/>
    </source>
</evidence>
<feature type="chain" id="PRO_5043922135" description="Uncharacterized GPI-anchored protein At5g19230-like domain-containing protein" evidence="1">
    <location>
        <begin position="22"/>
        <end position="190"/>
    </location>
</feature>
<protein>
    <recommendedName>
        <fullName evidence="2">Uncharacterized GPI-anchored protein At5g19230-like domain-containing protein</fullName>
    </recommendedName>
</protein>
<dbReference type="PANTHER" id="PTHR33976">
    <property type="entry name" value="OS07G0645000 PROTEIN"/>
    <property type="match status" value="1"/>
</dbReference>
<keyword evidence="1" id="KW-0732">Signal</keyword>
<sequence>MASRVLLLLGALLLLSLSVRSDDEEEKVLTGINSYRAALNLSALTENDNAECLADQIAEEFKNQPCTNSSGANTVPGTEDQFPNYPKYLSHCHLNITNTRDGVIMPVCVPGLASSAVLANYTQSQYNKFLNDSQYTGAGIASEDDWMVVVLSTSTPAGSFVKADSSDSVRAAGWGLGLLSLVVVAMMVTL</sequence>
<dbReference type="EMBL" id="JAINDJ010000002">
    <property type="protein sequence ID" value="KAG9457950.1"/>
    <property type="molecule type" value="Genomic_DNA"/>
</dbReference>
<dbReference type="InterPro" id="IPR059083">
    <property type="entry name" value="At5g19230_dom"/>
</dbReference>
<dbReference type="Proteomes" id="UP000825729">
    <property type="component" value="Unassembled WGS sequence"/>
</dbReference>
<dbReference type="PANTHER" id="PTHR33976:SF8">
    <property type="entry name" value="OS07G0645000 PROTEIN"/>
    <property type="match status" value="1"/>
</dbReference>
<reference evidence="3 4" key="1">
    <citation type="submission" date="2021-07" db="EMBL/GenBank/DDBJ databases">
        <title>The Aristolochia fimbriata genome: insights into angiosperm evolution, floral development and chemical biosynthesis.</title>
        <authorList>
            <person name="Jiao Y."/>
        </authorList>
    </citation>
    <scope>NUCLEOTIDE SEQUENCE [LARGE SCALE GENOMIC DNA]</scope>
    <source>
        <strain evidence="3">IBCAS-2021</strain>
        <tissue evidence="3">Leaf</tissue>
    </source>
</reference>
<evidence type="ECO:0000313" key="4">
    <source>
        <dbReference type="Proteomes" id="UP000825729"/>
    </source>
</evidence>
<dbReference type="SUPFAM" id="SSF55797">
    <property type="entry name" value="PR-1-like"/>
    <property type="match status" value="1"/>
</dbReference>
<dbReference type="InterPro" id="IPR045285">
    <property type="entry name" value="At5g19230-like"/>
</dbReference>
<feature type="signal peptide" evidence="1">
    <location>
        <begin position="1"/>
        <end position="21"/>
    </location>
</feature>
<feature type="domain" description="Uncharacterized GPI-anchored protein At5g19230-like" evidence="2">
    <location>
        <begin position="25"/>
        <end position="151"/>
    </location>
</feature>
<accession>A0AAV7F9U5</accession>
<evidence type="ECO:0000313" key="3">
    <source>
        <dbReference type="EMBL" id="KAG9457950.1"/>
    </source>
</evidence>
<dbReference type="InterPro" id="IPR035940">
    <property type="entry name" value="CAP_sf"/>
</dbReference>
<gene>
    <name evidence="3" type="ORF">H6P81_002458</name>
</gene>
<dbReference type="Pfam" id="PF25884">
    <property type="entry name" value="At5g19230"/>
    <property type="match status" value="1"/>
</dbReference>
<evidence type="ECO:0000259" key="2">
    <source>
        <dbReference type="Pfam" id="PF25884"/>
    </source>
</evidence>
<comment type="caution">
    <text evidence="3">The sequence shown here is derived from an EMBL/GenBank/DDBJ whole genome shotgun (WGS) entry which is preliminary data.</text>
</comment>
<dbReference type="AlphaFoldDB" id="A0AAV7F9U5"/>
<name>A0AAV7F9U5_ARIFI</name>
<keyword evidence="4" id="KW-1185">Reference proteome</keyword>
<proteinExistence type="predicted"/>
<organism evidence="3 4">
    <name type="scientific">Aristolochia fimbriata</name>
    <name type="common">White veined hardy Dutchman's pipe vine</name>
    <dbReference type="NCBI Taxonomy" id="158543"/>
    <lineage>
        <taxon>Eukaryota</taxon>
        <taxon>Viridiplantae</taxon>
        <taxon>Streptophyta</taxon>
        <taxon>Embryophyta</taxon>
        <taxon>Tracheophyta</taxon>
        <taxon>Spermatophyta</taxon>
        <taxon>Magnoliopsida</taxon>
        <taxon>Magnoliidae</taxon>
        <taxon>Piperales</taxon>
        <taxon>Aristolochiaceae</taxon>
        <taxon>Aristolochia</taxon>
    </lineage>
</organism>